<dbReference type="EMBL" id="JEMT01001708">
    <property type="protein sequence ID" value="EXX79720.1"/>
    <property type="molecule type" value="Genomic_DNA"/>
</dbReference>
<evidence type="ECO:0000313" key="3">
    <source>
        <dbReference type="Proteomes" id="UP000022910"/>
    </source>
</evidence>
<name>A0A015KJC1_RHIIW</name>
<feature type="region of interest" description="Disordered" evidence="1">
    <location>
        <begin position="167"/>
        <end position="241"/>
    </location>
</feature>
<feature type="compositionally biased region" description="Polar residues" evidence="1">
    <location>
        <begin position="315"/>
        <end position="328"/>
    </location>
</feature>
<proteinExistence type="predicted"/>
<feature type="compositionally biased region" description="Low complexity" evidence="1">
    <location>
        <begin position="218"/>
        <end position="237"/>
    </location>
</feature>
<feature type="region of interest" description="Disordered" evidence="1">
    <location>
        <begin position="315"/>
        <end position="337"/>
    </location>
</feature>
<evidence type="ECO:0000313" key="2">
    <source>
        <dbReference type="EMBL" id="EXX79720.1"/>
    </source>
</evidence>
<gene>
    <name evidence="2" type="ORF">RirG_002900</name>
</gene>
<keyword evidence="3" id="KW-1185">Reference proteome</keyword>
<accession>A0A015KJC1</accession>
<evidence type="ECO:0000256" key="1">
    <source>
        <dbReference type="SAM" id="MobiDB-lite"/>
    </source>
</evidence>
<organism evidence="2 3">
    <name type="scientific">Rhizophagus irregularis (strain DAOM 197198w)</name>
    <name type="common">Glomus intraradices</name>
    <dbReference type="NCBI Taxonomy" id="1432141"/>
    <lineage>
        <taxon>Eukaryota</taxon>
        <taxon>Fungi</taxon>
        <taxon>Fungi incertae sedis</taxon>
        <taxon>Mucoromycota</taxon>
        <taxon>Glomeromycotina</taxon>
        <taxon>Glomeromycetes</taxon>
        <taxon>Glomerales</taxon>
        <taxon>Glomeraceae</taxon>
        <taxon>Rhizophagus</taxon>
    </lineage>
</organism>
<dbReference type="Proteomes" id="UP000022910">
    <property type="component" value="Unassembled WGS sequence"/>
</dbReference>
<reference evidence="2 3" key="1">
    <citation type="submission" date="2014-02" db="EMBL/GenBank/DDBJ databases">
        <title>Single nucleus genome sequencing reveals high similarity among nuclei of an endomycorrhizal fungus.</title>
        <authorList>
            <person name="Lin K."/>
            <person name="Geurts R."/>
            <person name="Zhang Z."/>
            <person name="Limpens E."/>
            <person name="Saunders D.G."/>
            <person name="Mu D."/>
            <person name="Pang E."/>
            <person name="Cao H."/>
            <person name="Cha H."/>
            <person name="Lin T."/>
            <person name="Zhou Q."/>
            <person name="Shang Y."/>
            <person name="Li Y."/>
            <person name="Ivanov S."/>
            <person name="Sharma T."/>
            <person name="Velzen R.V."/>
            <person name="Ruijter N.D."/>
            <person name="Aanen D.K."/>
            <person name="Win J."/>
            <person name="Kamoun S."/>
            <person name="Bisseling T."/>
            <person name="Huang S."/>
        </authorList>
    </citation>
    <scope>NUCLEOTIDE SEQUENCE [LARGE SCALE GENOMIC DNA]</scope>
    <source>
        <strain evidence="3">DAOM197198w</strain>
    </source>
</reference>
<dbReference type="AlphaFoldDB" id="A0A015KJC1"/>
<sequence length="347" mass="39682">MTEQVFITQGENSFTDRDFLTHVLHYGQLDRWVFFEKGEKTPVINSSNSMKIKEGTQVKISETIFVKWLKLNTMVDRSKSRTENFKIKRNITSIAKALGYSDTSGLYRVLQPMYEVGLIDVKEKMFNGKNTVDIIVYPYPVYSDSTVTKLLKCRSWEKRNSLGMALSKRGVKSKKDKKNEVSPVDKSPQVENEENEVFPVDKSPQVSVDKSPQVPVDKSPLSNNNKVSNKNKSSNINKSEKTESELLEEFIQDNKLKDIEIDRLKMKLSLYPSKNKNSFKAYLYKLLLSVKKEIEIEPKGQNLVIGEDHYLKSNSVKKTGVDGNQESNELTEEEGANFLEELLNGNK</sequence>
<comment type="caution">
    <text evidence="2">The sequence shown here is derived from an EMBL/GenBank/DDBJ whole genome shotgun (WGS) entry which is preliminary data.</text>
</comment>
<protein>
    <submittedName>
        <fullName evidence="2">Uncharacterized protein</fullName>
    </submittedName>
</protein>
<dbReference type="HOGENOM" id="CLU_799613_0_0_1"/>